<accession>A0ABS0HGG5</accession>
<comment type="caution">
    <text evidence="2">The sequence shown here is derived from an EMBL/GenBank/DDBJ whole genome shotgun (WGS) entry which is preliminary data.</text>
</comment>
<protein>
    <submittedName>
        <fullName evidence="2">Uncharacterized protein</fullName>
    </submittedName>
</protein>
<keyword evidence="3" id="KW-1185">Reference proteome</keyword>
<evidence type="ECO:0000313" key="3">
    <source>
        <dbReference type="Proteomes" id="UP000600799"/>
    </source>
</evidence>
<feature type="signal peptide" evidence="1">
    <location>
        <begin position="1"/>
        <end position="24"/>
    </location>
</feature>
<reference evidence="2 3" key="1">
    <citation type="submission" date="2020-11" db="EMBL/GenBank/DDBJ databases">
        <title>The genome sequence of Novosphingobium sp. 1Y9A.</title>
        <authorList>
            <person name="Liu Y."/>
        </authorList>
    </citation>
    <scope>NUCLEOTIDE SEQUENCE [LARGE SCALE GENOMIC DNA]</scope>
    <source>
        <strain evidence="2 3">1Y9A</strain>
    </source>
</reference>
<dbReference type="Proteomes" id="UP000600799">
    <property type="component" value="Unassembled WGS sequence"/>
</dbReference>
<evidence type="ECO:0000256" key="1">
    <source>
        <dbReference type="SAM" id="SignalP"/>
    </source>
</evidence>
<name>A0ABS0HGG5_9SPHN</name>
<evidence type="ECO:0000313" key="2">
    <source>
        <dbReference type="EMBL" id="MBF9151358.1"/>
    </source>
</evidence>
<organism evidence="2 3">
    <name type="scientific">Novosphingobium jiangmenense</name>
    <dbReference type="NCBI Taxonomy" id="2791981"/>
    <lineage>
        <taxon>Bacteria</taxon>
        <taxon>Pseudomonadati</taxon>
        <taxon>Pseudomonadota</taxon>
        <taxon>Alphaproteobacteria</taxon>
        <taxon>Sphingomonadales</taxon>
        <taxon>Sphingomonadaceae</taxon>
        <taxon>Novosphingobium</taxon>
    </lineage>
</organism>
<keyword evidence="1" id="KW-0732">Signal</keyword>
<dbReference type="RefSeq" id="WP_196275688.1">
    <property type="nucleotide sequence ID" value="NZ_JADQDC010000006.1"/>
</dbReference>
<proteinExistence type="predicted"/>
<feature type="chain" id="PRO_5046187544" evidence="1">
    <location>
        <begin position="25"/>
        <end position="149"/>
    </location>
</feature>
<sequence length="149" mass="17109">MEGKPYRSFLGLALLLMAAHTGIARVPPPPRPPAIVDPDSTAFRTSLSRKLNRARKEALRITPPVTMRFVVGWEMHYGYYLLEEHDLTKMVTPDLMNTSVRTSFDAEYNNEVLAKHLGERLICECIGVDWTFYSGRRFIVQDAKLLWVR</sequence>
<gene>
    <name evidence="2" type="ORF">I2488_10125</name>
</gene>
<dbReference type="EMBL" id="JADQDC010000006">
    <property type="protein sequence ID" value="MBF9151358.1"/>
    <property type="molecule type" value="Genomic_DNA"/>
</dbReference>